<dbReference type="Pfam" id="PF13458">
    <property type="entry name" value="Peripla_BP_6"/>
    <property type="match status" value="1"/>
</dbReference>
<dbReference type="STRING" id="857265.WG78_19575"/>
<dbReference type="PANTHER" id="PTHR47235">
    <property type="entry name" value="BLR6548 PROTEIN"/>
    <property type="match status" value="1"/>
</dbReference>
<dbReference type="RefSeq" id="WP_053939497.1">
    <property type="nucleotide sequence ID" value="NZ_LAQT01000036.1"/>
</dbReference>
<dbReference type="InterPro" id="IPR028081">
    <property type="entry name" value="Leu-bd"/>
</dbReference>
<evidence type="ECO:0000259" key="4">
    <source>
        <dbReference type="Pfam" id="PF13458"/>
    </source>
</evidence>
<dbReference type="OrthoDB" id="8871989at2"/>
<name>A0A0N0GL45_9NEIS</name>
<keyword evidence="5" id="KW-0675">Receptor</keyword>
<accession>A0A0N0GL45</accession>
<dbReference type="PANTHER" id="PTHR47235:SF1">
    <property type="entry name" value="BLR6548 PROTEIN"/>
    <property type="match status" value="1"/>
</dbReference>
<dbReference type="InterPro" id="IPR028082">
    <property type="entry name" value="Peripla_BP_I"/>
</dbReference>
<protein>
    <submittedName>
        <fullName evidence="5">Receptor family ligand binding region</fullName>
    </submittedName>
</protein>
<comment type="caution">
    <text evidence="5">The sequence shown here is derived from an EMBL/GenBank/DDBJ whole genome shotgun (WGS) entry which is preliminary data.</text>
</comment>
<organism evidence="5 6">
    <name type="scientific">Amantichitinum ursilacus</name>
    <dbReference type="NCBI Taxonomy" id="857265"/>
    <lineage>
        <taxon>Bacteria</taxon>
        <taxon>Pseudomonadati</taxon>
        <taxon>Pseudomonadota</taxon>
        <taxon>Betaproteobacteria</taxon>
        <taxon>Neisseriales</taxon>
        <taxon>Chitinibacteraceae</taxon>
        <taxon>Amantichitinum</taxon>
    </lineage>
</organism>
<evidence type="ECO:0000256" key="1">
    <source>
        <dbReference type="ARBA" id="ARBA00010062"/>
    </source>
</evidence>
<evidence type="ECO:0000256" key="3">
    <source>
        <dbReference type="SAM" id="SignalP"/>
    </source>
</evidence>
<gene>
    <name evidence="5" type="ORF">WG78_19575</name>
</gene>
<sequence length="377" mass="39605">MLTTKHLFKTALTVAALAASSLVHADINVGQSVATSGPDAPTGKAIALGASIYFSHVNADGGIGGQEIKLTTLDDGGEPARTVSNTLDLVNKNDVVALVGYQNGDAVRKLLDGKTLENAGVPLVGVDSGAENIRKPGSPYLFHLRAGYNQEIEKLVALLNGKLGMRKFGVLAQKDGVGDANVATLKAELAKRKLQLVGEGYFDKTANDTQTAANALYKVQPEAVILMVPSAPAATFIKQFKSLGGTAQLYGLSQIQSSEVVRLAGASSASGLGISQVFPSPGSYSGKLIREFQNDAKPYLNQGVPEYALLEGYVAAHVLADALRQAGKRPTRPLVYKALSNMQKVDLGGYVLDFSDSRIGSRFVDMTMISPTGALAR</sequence>
<dbReference type="Gene3D" id="3.40.50.2300">
    <property type="match status" value="2"/>
</dbReference>
<evidence type="ECO:0000313" key="5">
    <source>
        <dbReference type="EMBL" id="KPC49557.1"/>
    </source>
</evidence>
<feature type="domain" description="Leucine-binding protein" evidence="4">
    <location>
        <begin position="27"/>
        <end position="347"/>
    </location>
</feature>
<feature type="chain" id="PRO_5005849606" evidence="3">
    <location>
        <begin position="26"/>
        <end position="377"/>
    </location>
</feature>
<reference evidence="5 6" key="1">
    <citation type="submission" date="2015-07" db="EMBL/GenBank/DDBJ databases">
        <title>Draft genome sequence of the Amantichitinum ursilacus IGB-41, a new chitin-degrading bacterium.</title>
        <authorList>
            <person name="Kirstahler P."/>
            <person name="Guenther M."/>
            <person name="Grumaz C."/>
            <person name="Rupp S."/>
            <person name="Zibek S."/>
            <person name="Sohn K."/>
        </authorList>
    </citation>
    <scope>NUCLEOTIDE SEQUENCE [LARGE SCALE GENOMIC DNA]</scope>
    <source>
        <strain evidence="5 6">IGB-41</strain>
    </source>
</reference>
<dbReference type="AlphaFoldDB" id="A0A0N0GL45"/>
<evidence type="ECO:0000313" key="6">
    <source>
        <dbReference type="Proteomes" id="UP000037939"/>
    </source>
</evidence>
<feature type="signal peptide" evidence="3">
    <location>
        <begin position="1"/>
        <end position="25"/>
    </location>
</feature>
<keyword evidence="2 3" id="KW-0732">Signal</keyword>
<dbReference type="SUPFAM" id="SSF53822">
    <property type="entry name" value="Periplasmic binding protein-like I"/>
    <property type="match status" value="1"/>
</dbReference>
<dbReference type="Proteomes" id="UP000037939">
    <property type="component" value="Unassembled WGS sequence"/>
</dbReference>
<dbReference type="CDD" id="cd06326">
    <property type="entry name" value="PBP1_ABC_ligand_binding-like"/>
    <property type="match status" value="1"/>
</dbReference>
<comment type="similarity">
    <text evidence="1">Belongs to the leucine-binding protein family.</text>
</comment>
<dbReference type="EMBL" id="LAQT01000036">
    <property type="protein sequence ID" value="KPC49557.1"/>
    <property type="molecule type" value="Genomic_DNA"/>
</dbReference>
<evidence type="ECO:0000256" key="2">
    <source>
        <dbReference type="ARBA" id="ARBA00022729"/>
    </source>
</evidence>
<keyword evidence="6" id="KW-1185">Reference proteome</keyword>
<proteinExistence type="inferred from homology"/>